<keyword evidence="3" id="KW-1185">Reference proteome</keyword>
<dbReference type="Proteomes" id="UP000494163">
    <property type="component" value="Chromosome 2R"/>
</dbReference>
<dbReference type="OrthoDB" id="7972567at2759"/>
<dbReference type="OMA" id="WVCMRYL"/>
<organism evidence="2 3">
    <name type="scientific">Drosophila busckii</name>
    <name type="common">Fruit fly</name>
    <dbReference type="NCBI Taxonomy" id="30019"/>
    <lineage>
        <taxon>Eukaryota</taxon>
        <taxon>Metazoa</taxon>
        <taxon>Ecdysozoa</taxon>
        <taxon>Arthropoda</taxon>
        <taxon>Hexapoda</taxon>
        <taxon>Insecta</taxon>
        <taxon>Pterygota</taxon>
        <taxon>Neoptera</taxon>
        <taxon>Endopterygota</taxon>
        <taxon>Diptera</taxon>
        <taxon>Brachycera</taxon>
        <taxon>Muscomorpha</taxon>
        <taxon>Ephydroidea</taxon>
        <taxon>Drosophilidae</taxon>
        <taxon>Drosophila</taxon>
    </lineage>
</organism>
<evidence type="ECO:0000256" key="1">
    <source>
        <dbReference type="SAM" id="MobiDB-lite"/>
    </source>
</evidence>
<dbReference type="STRING" id="30019.A0A0M4E925"/>
<dbReference type="EMBL" id="CP012524">
    <property type="protein sequence ID" value="ALC41334.1"/>
    <property type="molecule type" value="Genomic_DNA"/>
</dbReference>
<evidence type="ECO:0000313" key="3">
    <source>
        <dbReference type="Proteomes" id="UP000494163"/>
    </source>
</evidence>
<protein>
    <submittedName>
        <fullName evidence="2">Ord</fullName>
    </submittedName>
</protein>
<gene>
    <name evidence="2" type="ORF">Dbus_chr2Rg913</name>
</gene>
<feature type="compositionally biased region" description="Basic and acidic residues" evidence="1">
    <location>
        <begin position="95"/>
        <end position="104"/>
    </location>
</feature>
<sequence>MAEENCDTTTLRILKLSIIDCLNCQHDELSFAPQSNVHLLLYNLEQQSKQALPRTPVAQALQLLCTLDYVDAQSLERMPQLQLGKGELRLTMKLESKQQQREADYDSELELDMEPSTSAQAREREEQRRARKRRRAVINCEVRVVRRFDNELELHRMMYQIDEQPWQTVTVLEFHSLFFVQPAHGSEQLGGDAEQSYARDWLRVIQAQELSYNASRDGNPFDIFVKLFNSQQAVPKQLLCKLTSACVECTEQLRLAERRFVLQVFRHVRQMFEYITDNDYSVWFFVPSLNRYEELDRVHVDDFDLRNVRTSIKLTRDGSEFFWHHAEHNIKDILHVAFQLVLAKLSRQSLLFIGSLEQLNDFICLQYIKAAFMNSVYAKDHWYCARYLHRMLELAESMELLVIIEYPSGLTLLPEHRAVIKCIQQLDALTGDVKWNLFEDITLKSNAALAQLQQAINLN</sequence>
<accession>A0A0M4E925</accession>
<reference evidence="2 3" key="1">
    <citation type="submission" date="2015-08" db="EMBL/GenBank/DDBJ databases">
        <title>Ancestral chromatin configuration constrains chromatin evolution on differentiating sex chromosomes in Drosophila.</title>
        <authorList>
            <person name="Zhou Q."/>
            <person name="Bachtrog D."/>
        </authorList>
    </citation>
    <scope>NUCLEOTIDE SEQUENCE [LARGE SCALE GENOMIC DNA]</scope>
    <source>
        <tissue evidence="2">Whole larvae</tissue>
    </source>
</reference>
<feature type="region of interest" description="Disordered" evidence="1">
    <location>
        <begin position="95"/>
        <end position="127"/>
    </location>
</feature>
<proteinExistence type="predicted"/>
<dbReference type="AlphaFoldDB" id="A0A0M4E925"/>
<evidence type="ECO:0000313" key="2">
    <source>
        <dbReference type="EMBL" id="ALC41334.1"/>
    </source>
</evidence>
<name>A0A0M4E925_DROBS</name>